<evidence type="ECO:0000313" key="7">
    <source>
        <dbReference type="Proteomes" id="UP000240883"/>
    </source>
</evidence>
<evidence type="ECO:0000313" key="6">
    <source>
        <dbReference type="EMBL" id="PSN69547.1"/>
    </source>
</evidence>
<feature type="chain" id="PRO_5015736217" description="Glycoside hydrolase family 31 protein" evidence="3">
    <location>
        <begin position="19"/>
        <end position="716"/>
    </location>
</feature>
<keyword evidence="2" id="KW-0378">Hydrolase</keyword>
<dbReference type="PANTHER" id="PTHR43863:SF2">
    <property type="entry name" value="MALTASE-GLUCOAMYLASE"/>
    <property type="match status" value="1"/>
</dbReference>
<dbReference type="Gene3D" id="2.60.40.1180">
    <property type="entry name" value="Golgi alpha-mannosidase II"/>
    <property type="match status" value="1"/>
</dbReference>
<dbReference type="InterPro" id="IPR011013">
    <property type="entry name" value="Gal_mutarotase_sf_dom"/>
</dbReference>
<dbReference type="GO" id="GO:0030246">
    <property type="term" value="F:carbohydrate binding"/>
    <property type="evidence" value="ECO:0007669"/>
    <property type="project" value="InterPro"/>
</dbReference>
<evidence type="ECO:0000256" key="1">
    <source>
        <dbReference type="ARBA" id="ARBA00007806"/>
    </source>
</evidence>
<dbReference type="EMBL" id="KZ678132">
    <property type="protein sequence ID" value="PSN69547.1"/>
    <property type="molecule type" value="Genomic_DNA"/>
</dbReference>
<proteinExistence type="inferred from homology"/>
<dbReference type="SUPFAM" id="SSF51445">
    <property type="entry name" value="(Trans)glycosidases"/>
    <property type="match status" value="1"/>
</dbReference>
<dbReference type="GO" id="GO:0004553">
    <property type="term" value="F:hydrolase activity, hydrolyzing O-glycosyl compounds"/>
    <property type="evidence" value="ECO:0007669"/>
    <property type="project" value="InterPro"/>
</dbReference>
<evidence type="ECO:0000259" key="5">
    <source>
        <dbReference type="Pfam" id="PF21365"/>
    </source>
</evidence>
<dbReference type="InterPro" id="IPR048395">
    <property type="entry name" value="Glyco_hydro_31_C"/>
</dbReference>
<evidence type="ECO:0008006" key="8">
    <source>
        <dbReference type="Google" id="ProtNLM"/>
    </source>
</evidence>
<keyword evidence="3" id="KW-0732">Signal</keyword>
<sequence length="716" mass="80515">MLLLRLSALSLVWTYASATYTISRTTLGLLVLEGNKTIVNNSAILSGHENCTADTYNGSRGITYEFITPTIAKISLSLFQHFTGARFSDQPKSHFYGVWEYPWHNRIENFNISFALAGVGDHVGTNWANARAPFFVSSAGYGVYTDTLKMGTYSFNIPGEAQFVFNSSELDYYVILPREPRDFKSIIEQYTNLSARSEMPPTSGLGPTFWSDDFTQDFHGTVSNAAENVFDMVNHLHDLRIRATSTFADRPYGTGNRSWGNFDFDPAQYPNPEGFIANLTEAGFDFQVWIANRAQRGTKLYNASISNDWLFDVEGVPQGNLGEALNLSIPEAYTYFDEQLRYFSNVGVKGYKIDRGEEGEMPEWVQNEQMDIFLDLAYDTMVSRFGKAGFYSFARSANDRSRAKTHIWNGDSHANFTGLAYSVSSGIRSGIISFPIWGSDTGGYVRKDFGGVATPSEEVWARWMWFSAFSPVYEFMLGTNHTPWYAPYDNTSTVEILRKTANLHADLTPYIKSYAFQASKTGLPIIRALFLEASGDENIWAANDAYFFGEELLIAPIVEEGGSRTVYFPKGPSDKYLDYFEKKQVHLAGTTAIVSHDLNSAPVFVKEGAIILRGDVFQGNAKWIRDWRPSLRIEVYPSYNVLVSSFVYFHGEGDEGREVRIALKTEKTGRKVRLEYEDLGVKAMVVWFLKGAEGGKEMELDHGEGFIELSDVDCLF</sequence>
<feature type="domain" description="Glycoside hydrolase family 31 TIM barrel" evidence="4">
    <location>
        <begin position="199"/>
        <end position="511"/>
    </location>
</feature>
<dbReference type="InterPro" id="IPR051816">
    <property type="entry name" value="Glycosyl_Hydrolase_31"/>
</dbReference>
<dbReference type="Pfam" id="PF21365">
    <property type="entry name" value="Glyco_hydro_31_3rd"/>
    <property type="match status" value="1"/>
</dbReference>
<dbReference type="SUPFAM" id="SSF51011">
    <property type="entry name" value="Glycosyl hydrolase domain"/>
    <property type="match status" value="1"/>
</dbReference>
<organism evidence="6 7">
    <name type="scientific">Corynespora cassiicola Philippines</name>
    <dbReference type="NCBI Taxonomy" id="1448308"/>
    <lineage>
        <taxon>Eukaryota</taxon>
        <taxon>Fungi</taxon>
        <taxon>Dikarya</taxon>
        <taxon>Ascomycota</taxon>
        <taxon>Pezizomycotina</taxon>
        <taxon>Dothideomycetes</taxon>
        <taxon>Pleosporomycetidae</taxon>
        <taxon>Pleosporales</taxon>
        <taxon>Corynesporascaceae</taxon>
        <taxon>Corynespora</taxon>
    </lineage>
</organism>
<dbReference type="GO" id="GO:0005975">
    <property type="term" value="P:carbohydrate metabolic process"/>
    <property type="evidence" value="ECO:0007669"/>
    <property type="project" value="InterPro"/>
</dbReference>
<name>A0A2T2NVT9_CORCC</name>
<dbReference type="Pfam" id="PF01055">
    <property type="entry name" value="Glyco_hydro_31_2nd"/>
    <property type="match status" value="1"/>
</dbReference>
<dbReference type="Proteomes" id="UP000240883">
    <property type="component" value="Unassembled WGS sequence"/>
</dbReference>
<dbReference type="Gene3D" id="3.20.20.80">
    <property type="entry name" value="Glycosidases"/>
    <property type="match status" value="1"/>
</dbReference>
<reference evidence="6 7" key="1">
    <citation type="journal article" date="2018" name="Front. Microbiol.">
        <title>Genome-Wide Analysis of Corynespora cassiicola Leaf Fall Disease Putative Effectors.</title>
        <authorList>
            <person name="Lopez D."/>
            <person name="Ribeiro S."/>
            <person name="Label P."/>
            <person name="Fumanal B."/>
            <person name="Venisse J.S."/>
            <person name="Kohler A."/>
            <person name="de Oliveira R.R."/>
            <person name="Labutti K."/>
            <person name="Lipzen A."/>
            <person name="Lail K."/>
            <person name="Bauer D."/>
            <person name="Ohm R.A."/>
            <person name="Barry K.W."/>
            <person name="Spatafora J."/>
            <person name="Grigoriev I.V."/>
            <person name="Martin F.M."/>
            <person name="Pujade-Renaud V."/>
        </authorList>
    </citation>
    <scope>NUCLEOTIDE SEQUENCE [LARGE SCALE GENOMIC DNA]</scope>
    <source>
        <strain evidence="6 7">Philippines</strain>
    </source>
</reference>
<dbReference type="InterPro" id="IPR017853">
    <property type="entry name" value="GH"/>
</dbReference>
<protein>
    <recommendedName>
        <fullName evidence="8">Glycoside hydrolase family 31 protein</fullName>
    </recommendedName>
</protein>
<evidence type="ECO:0000259" key="4">
    <source>
        <dbReference type="Pfam" id="PF01055"/>
    </source>
</evidence>
<evidence type="ECO:0000256" key="2">
    <source>
        <dbReference type="RuleBase" id="RU361185"/>
    </source>
</evidence>
<feature type="signal peptide" evidence="3">
    <location>
        <begin position="1"/>
        <end position="18"/>
    </location>
</feature>
<comment type="similarity">
    <text evidence="1 2">Belongs to the glycosyl hydrolase 31 family.</text>
</comment>
<keyword evidence="2" id="KW-0326">Glycosidase</keyword>
<keyword evidence="7" id="KW-1185">Reference proteome</keyword>
<accession>A0A2T2NVT9</accession>
<dbReference type="Gene3D" id="2.60.40.1760">
    <property type="entry name" value="glycosyl hydrolase (family 31)"/>
    <property type="match status" value="1"/>
</dbReference>
<dbReference type="AlphaFoldDB" id="A0A2T2NVT9"/>
<evidence type="ECO:0000256" key="3">
    <source>
        <dbReference type="SAM" id="SignalP"/>
    </source>
</evidence>
<dbReference type="PANTHER" id="PTHR43863">
    <property type="entry name" value="HYDROLASE, PUTATIVE (AFU_ORTHOLOGUE AFUA_1G03140)-RELATED"/>
    <property type="match status" value="1"/>
</dbReference>
<gene>
    <name evidence="6" type="ORF">BS50DRAFT_585098</name>
</gene>
<dbReference type="CDD" id="cd14752">
    <property type="entry name" value="GH31_N"/>
    <property type="match status" value="1"/>
</dbReference>
<dbReference type="InterPro" id="IPR000322">
    <property type="entry name" value="Glyco_hydro_31_TIM"/>
</dbReference>
<feature type="domain" description="Glycosyl hydrolase family 31 C-terminal" evidence="5">
    <location>
        <begin position="522"/>
        <end position="611"/>
    </location>
</feature>
<dbReference type="SUPFAM" id="SSF74650">
    <property type="entry name" value="Galactose mutarotase-like"/>
    <property type="match status" value="1"/>
</dbReference>
<dbReference type="STRING" id="1448308.A0A2T2NVT9"/>
<dbReference type="InterPro" id="IPR013780">
    <property type="entry name" value="Glyco_hydro_b"/>
</dbReference>
<dbReference type="OrthoDB" id="10070917at2759"/>